<dbReference type="InterPro" id="IPR036508">
    <property type="entry name" value="Chitin-bd_dom_sf"/>
</dbReference>
<dbReference type="Gene3D" id="2.170.140.10">
    <property type="entry name" value="Chitin binding domain"/>
    <property type="match status" value="4"/>
</dbReference>
<evidence type="ECO:0000256" key="7">
    <source>
        <dbReference type="SAM" id="SignalP"/>
    </source>
</evidence>
<dbReference type="GO" id="GO:0008061">
    <property type="term" value="F:chitin binding"/>
    <property type="evidence" value="ECO:0007669"/>
    <property type="project" value="UniProtKB-KW"/>
</dbReference>
<sequence>MIRSILVLLGTVVVIAPSASGALRCDESSFDALGGILPTGTKSCTHYAQCISGTVREVACPDGTSFDSTLGRCHDSAKCATPRAVSQIDGLCTNPNEVSIIPYPTNCSKYIICFGLEGIEQSCGGGLLFNSLLGTCDVPTNVVCELSCPAVDDPQRPVWLPDARSEDCARHYLCFQGEPILFICPSNLYFDSVTNTCTFPRNSTCRVPGISCPLPNSFLENPRDCTSYYECDEGFPHFRRCGPNEYYSLLVGGCIEGVCPPSTETTPLPITTTPIAISSTTSTVEPSSPVTETTTMSTPSTFEPSTITTPTSETTFDSTTPLDTTTPIGSTDSPTTTTTDFETSTVTPTLPVETTTEAMKLRYPILLQQHLLLH</sequence>
<accession>W5JPF9</accession>
<dbReference type="PROSITE" id="PS50940">
    <property type="entry name" value="CHIT_BIND_II"/>
    <property type="match status" value="4"/>
</dbReference>
<feature type="domain" description="Chitin-binding type-2" evidence="8">
    <location>
        <begin position="22"/>
        <end position="81"/>
    </location>
</feature>
<evidence type="ECO:0000259" key="8">
    <source>
        <dbReference type="PROSITE" id="PS50940"/>
    </source>
</evidence>
<gene>
    <name evidence="9" type="ORF">AND_003601</name>
</gene>
<feature type="domain" description="Chitin-binding type-2" evidence="8">
    <location>
        <begin position="209"/>
        <end position="254"/>
    </location>
</feature>
<evidence type="ECO:0000313" key="11">
    <source>
        <dbReference type="Proteomes" id="UP000000673"/>
    </source>
</evidence>
<evidence type="ECO:0000256" key="6">
    <source>
        <dbReference type="SAM" id="MobiDB-lite"/>
    </source>
</evidence>
<dbReference type="STRING" id="43151.W5JPF9"/>
<dbReference type="VEuPathDB" id="VectorBase:ADAR2_006934"/>
<dbReference type="SMART" id="SM00494">
    <property type="entry name" value="ChtBD2"/>
    <property type="match status" value="4"/>
</dbReference>
<reference evidence="9" key="3">
    <citation type="journal article" date="2013" name="Nucleic Acids Res.">
        <title>The genome of Anopheles darlingi, the main neotropical malaria vector.</title>
        <authorList>
            <person name="Marinotti O."/>
            <person name="Cerqueira G.C."/>
            <person name="de Almeida L.G."/>
            <person name="Ferro M.I."/>
            <person name="Loreto E.L."/>
            <person name="Zaha A."/>
            <person name="Teixeira S.M."/>
            <person name="Wespiser A.R."/>
            <person name="Almeida E Silva A."/>
            <person name="Schlindwein A.D."/>
            <person name="Pacheco A.C."/>
            <person name="Silva A.L."/>
            <person name="Graveley B.R."/>
            <person name="Walenz B.P."/>
            <person name="Lima Bde A."/>
            <person name="Ribeiro C.A."/>
            <person name="Nunes-Silva C.G."/>
            <person name="de Carvalho C.R."/>
            <person name="Soares C.M."/>
            <person name="de Menezes C.B."/>
            <person name="Matiolli C."/>
            <person name="Caffrey D."/>
            <person name="Araujo D.A."/>
            <person name="de Oliveira D.M."/>
            <person name="Golenbock D."/>
            <person name="Grisard E.C."/>
            <person name="Fantinatti-Garboggini F."/>
            <person name="de Carvalho F.M."/>
            <person name="Barcellos F.G."/>
            <person name="Prosdocimi F."/>
            <person name="May G."/>
            <person name="Azevedo Junior G.M."/>
            <person name="Guimaraes G.M."/>
            <person name="Goldman G.H."/>
            <person name="Padilha I.Q."/>
            <person name="Batista Jda S."/>
            <person name="Ferro J.A."/>
            <person name="Ribeiro J.M."/>
            <person name="Fietto J.L."/>
            <person name="Dabbas K.M."/>
            <person name="Cerdeira L."/>
            <person name="Agnez-Lima L.F."/>
            <person name="Brocchi M."/>
            <person name="de Carvalho M.O."/>
            <person name="Teixeira Mde M."/>
            <person name="Diniz Maia Mde M."/>
            <person name="Goldman M.H."/>
            <person name="Cruz Schneider M.P."/>
            <person name="Felipe M.S."/>
            <person name="Hungria M."/>
            <person name="Nicolas M.F."/>
            <person name="Pereira M."/>
            <person name="Montes M.A."/>
            <person name="Cantao M.E."/>
            <person name="Vincentz M."/>
            <person name="Rafael M.S."/>
            <person name="Silverman N."/>
            <person name="Stoco P.H."/>
            <person name="Souza R.C."/>
            <person name="Vicentini R."/>
            <person name="Gazzinelli R.T."/>
            <person name="Neves Rde O."/>
            <person name="Silva R."/>
            <person name="Astolfi-Filho S."/>
            <person name="Maciel T.E."/>
            <person name="Urmenyi T.P."/>
            <person name="Tadei W.P."/>
            <person name="Camargo E.P."/>
            <person name="de Vasconcelos A.T."/>
        </authorList>
    </citation>
    <scope>NUCLEOTIDE SEQUENCE</scope>
</reference>
<dbReference type="eggNOG" id="ENOG502S8HK">
    <property type="taxonomic scope" value="Eukaryota"/>
</dbReference>
<dbReference type="AlphaFoldDB" id="W5JPF9"/>
<dbReference type="HOGENOM" id="CLU_740152_0_0_1"/>
<evidence type="ECO:0000256" key="1">
    <source>
        <dbReference type="ARBA" id="ARBA00022669"/>
    </source>
</evidence>
<dbReference type="VEuPathDB" id="VectorBase:ADAC003601"/>
<feature type="region of interest" description="Disordered" evidence="6">
    <location>
        <begin position="279"/>
        <end position="347"/>
    </location>
</feature>
<dbReference type="EnsemblMetazoa" id="ADAC003601-RA">
    <property type="protein sequence ID" value="ADAC003601-PA"/>
    <property type="gene ID" value="ADAC003601"/>
</dbReference>
<feature type="domain" description="Chitin-binding type-2" evidence="8">
    <location>
        <begin position="150"/>
        <end position="207"/>
    </location>
</feature>
<dbReference type="FunCoup" id="W5JPF9">
    <property type="interactions" value="5"/>
</dbReference>
<reference evidence="10" key="4">
    <citation type="submission" date="2015-06" db="UniProtKB">
        <authorList>
            <consortium name="EnsemblMetazoa"/>
        </authorList>
    </citation>
    <scope>IDENTIFICATION</scope>
</reference>
<dbReference type="Proteomes" id="UP000000673">
    <property type="component" value="Unassembled WGS sequence"/>
</dbReference>
<dbReference type="InterPro" id="IPR051940">
    <property type="entry name" value="Chitin_bind-dev_reg"/>
</dbReference>
<evidence type="ECO:0000256" key="3">
    <source>
        <dbReference type="ARBA" id="ARBA00022737"/>
    </source>
</evidence>
<keyword evidence="11" id="KW-1185">Reference proteome</keyword>
<dbReference type="PANTHER" id="PTHR23301:SF106">
    <property type="entry name" value="CHITIN-BINDING TYPE-2 DOMAIN-CONTAINING PROTEIN-RELATED"/>
    <property type="match status" value="1"/>
</dbReference>
<evidence type="ECO:0000313" key="9">
    <source>
        <dbReference type="EMBL" id="ETN64649.1"/>
    </source>
</evidence>
<evidence type="ECO:0000313" key="10">
    <source>
        <dbReference type="EnsemblMetazoa" id="ADAC003601-PA"/>
    </source>
</evidence>
<protein>
    <recommendedName>
        <fullName evidence="8">Chitin-binding type-2 domain-containing protein</fullName>
    </recommendedName>
</protein>
<keyword evidence="3" id="KW-0677">Repeat</keyword>
<evidence type="ECO:0000256" key="2">
    <source>
        <dbReference type="ARBA" id="ARBA00022729"/>
    </source>
</evidence>
<name>W5JPF9_ANODA</name>
<keyword evidence="1" id="KW-0147">Chitin-binding</keyword>
<dbReference type="EMBL" id="ADMH02000927">
    <property type="protein sequence ID" value="ETN64649.1"/>
    <property type="molecule type" value="Genomic_DNA"/>
</dbReference>
<feature type="signal peptide" evidence="7">
    <location>
        <begin position="1"/>
        <end position="21"/>
    </location>
</feature>
<keyword evidence="4" id="KW-1015">Disulfide bond</keyword>
<keyword evidence="5" id="KW-0325">Glycoprotein</keyword>
<organism evidence="9">
    <name type="scientific">Anopheles darlingi</name>
    <name type="common">Mosquito</name>
    <dbReference type="NCBI Taxonomy" id="43151"/>
    <lineage>
        <taxon>Eukaryota</taxon>
        <taxon>Metazoa</taxon>
        <taxon>Ecdysozoa</taxon>
        <taxon>Arthropoda</taxon>
        <taxon>Hexapoda</taxon>
        <taxon>Insecta</taxon>
        <taxon>Pterygota</taxon>
        <taxon>Neoptera</taxon>
        <taxon>Endopterygota</taxon>
        <taxon>Diptera</taxon>
        <taxon>Nematocera</taxon>
        <taxon>Culicoidea</taxon>
        <taxon>Culicidae</taxon>
        <taxon>Anophelinae</taxon>
        <taxon>Anopheles</taxon>
    </lineage>
</organism>
<dbReference type="GO" id="GO:0005576">
    <property type="term" value="C:extracellular region"/>
    <property type="evidence" value="ECO:0007669"/>
    <property type="project" value="InterPro"/>
</dbReference>
<proteinExistence type="predicted"/>
<dbReference type="PANTHER" id="PTHR23301">
    <property type="entry name" value="CHITIN BINDING PERITROPHIN-A"/>
    <property type="match status" value="1"/>
</dbReference>
<evidence type="ECO:0000256" key="4">
    <source>
        <dbReference type="ARBA" id="ARBA00023157"/>
    </source>
</evidence>
<dbReference type="SUPFAM" id="SSF57625">
    <property type="entry name" value="Invertebrate chitin-binding proteins"/>
    <property type="match status" value="4"/>
</dbReference>
<evidence type="ECO:0000256" key="5">
    <source>
        <dbReference type="ARBA" id="ARBA00023180"/>
    </source>
</evidence>
<reference evidence="9 11" key="1">
    <citation type="journal article" date="2010" name="BMC Genomics">
        <title>Combination of measures distinguishes pre-miRNAs from other stem-loops in the genome of the newly sequenced Anopheles darlingi.</title>
        <authorList>
            <person name="Mendes N.D."/>
            <person name="Freitas A.T."/>
            <person name="Vasconcelos A.T."/>
            <person name="Sagot M.F."/>
        </authorList>
    </citation>
    <scope>NUCLEOTIDE SEQUENCE</scope>
</reference>
<dbReference type="InterPro" id="IPR002557">
    <property type="entry name" value="Chitin-bd_dom"/>
</dbReference>
<feature type="domain" description="Chitin-binding type-2" evidence="8">
    <location>
        <begin position="89"/>
        <end position="146"/>
    </location>
</feature>
<feature type="chain" id="PRO_5010155674" description="Chitin-binding type-2 domain-containing protein" evidence="7">
    <location>
        <begin position="22"/>
        <end position="374"/>
    </location>
</feature>
<reference evidence="9" key="2">
    <citation type="submission" date="2010-05" db="EMBL/GenBank/DDBJ databases">
        <authorList>
            <person name="Almeida L.G."/>
            <person name="Nicolas M.F."/>
            <person name="Souza R.C."/>
            <person name="Vasconcelos A.T.R."/>
        </authorList>
    </citation>
    <scope>NUCLEOTIDE SEQUENCE</scope>
</reference>
<dbReference type="OMA" id="EDCARHY"/>
<keyword evidence="2 7" id="KW-0732">Signal</keyword>
<dbReference type="Pfam" id="PF01607">
    <property type="entry name" value="CBM_14"/>
    <property type="match status" value="4"/>
</dbReference>